<keyword evidence="6" id="KW-1185">Reference proteome</keyword>
<keyword evidence="2 3" id="KW-0732">Signal</keyword>
<feature type="domain" description="Periplasmic binding protein" evidence="4">
    <location>
        <begin position="44"/>
        <end position="297"/>
    </location>
</feature>
<evidence type="ECO:0000259" key="4">
    <source>
        <dbReference type="Pfam" id="PF13407"/>
    </source>
</evidence>
<dbReference type="RefSeq" id="WP_258799812.1">
    <property type="nucleotide sequence ID" value="NZ_JANTHX010000008.1"/>
</dbReference>
<dbReference type="Pfam" id="PF13407">
    <property type="entry name" value="Peripla_BP_4"/>
    <property type="match status" value="1"/>
</dbReference>
<comment type="caution">
    <text evidence="5">The sequence shown here is derived from an EMBL/GenBank/DDBJ whole genome shotgun (WGS) entry which is preliminary data.</text>
</comment>
<organism evidence="5 6">
    <name type="scientific">Protaetiibacter mangrovi</name>
    <dbReference type="NCBI Taxonomy" id="2970926"/>
    <lineage>
        <taxon>Bacteria</taxon>
        <taxon>Bacillati</taxon>
        <taxon>Actinomycetota</taxon>
        <taxon>Actinomycetes</taxon>
        <taxon>Micrococcales</taxon>
        <taxon>Microbacteriaceae</taxon>
        <taxon>Protaetiibacter</taxon>
    </lineage>
</organism>
<reference evidence="5 6" key="1">
    <citation type="submission" date="2022-08" db="EMBL/GenBank/DDBJ databases">
        <authorList>
            <person name="Li F."/>
        </authorList>
    </citation>
    <scope>NUCLEOTIDE SEQUENCE [LARGE SCALE GENOMIC DNA]</scope>
    <source>
        <strain evidence="5 6">10F1B-8-1</strain>
    </source>
</reference>
<dbReference type="PANTHER" id="PTHR30036:SF1">
    <property type="entry name" value="D-XYLOSE-BINDING PERIPLASMIC PROTEIN"/>
    <property type="match status" value="1"/>
</dbReference>
<dbReference type="PANTHER" id="PTHR30036">
    <property type="entry name" value="D-XYLOSE-BINDING PERIPLASMIC PROTEIN"/>
    <property type="match status" value="1"/>
</dbReference>
<accession>A0ABT1ZIW2</accession>
<proteinExistence type="predicted"/>
<evidence type="ECO:0000313" key="5">
    <source>
        <dbReference type="EMBL" id="MCS0500622.1"/>
    </source>
</evidence>
<dbReference type="InterPro" id="IPR028082">
    <property type="entry name" value="Peripla_BP_I"/>
</dbReference>
<dbReference type="Gene3D" id="3.40.50.2300">
    <property type="match status" value="2"/>
</dbReference>
<dbReference type="EMBL" id="JANTHX010000008">
    <property type="protein sequence ID" value="MCS0500622.1"/>
    <property type="molecule type" value="Genomic_DNA"/>
</dbReference>
<sequence length="353" mass="35751">MKKSSLISIAALAGASALVLAGCSSTSGDGGNGGGTASTRACVILPDTESSDRWENGDRPALEKAFTDAGFEADIQNAQGSTDKMATIADQQFSKGCGVMLVVDYQGAGSAVVDKAKAEGVPVIAYDRPISGADYYVSFDNEQVGELEGQSIVDGLNAAGKDPATAVVVYMGGDPSDGNAAMFHDGAVKVMEAAGIKPAAEPTGVWDTDKSATNFEQALTSLGGKVDAVWSANDANAAGIISILDKNGLTVPVSGQDASVAGLQNVLLGKQTATVYKPFQLEAKAASDLAIKLLNGESPTADKKLDDGTPYIAVTPVLVGPDDVQKVIDDGNASASELCTGDVAAACEAHGVK</sequence>
<dbReference type="InterPro" id="IPR050555">
    <property type="entry name" value="Bact_Solute-Bind_Prot2"/>
</dbReference>
<dbReference type="SUPFAM" id="SSF53822">
    <property type="entry name" value="Periplasmic binding protein-like I"/>
    <property type="match status" value="1"/>
</dbReference>
<comment type="subcellular location">
    <subcellularLocation>
        <location evidence="1">Cell envelope</location>
    </subcellularLocation>
</comment>
<feature type="chain" id="PRO_5045562851" evidence="3">
    <location>
        <begin position="22"/>
        <end position="353"/>
    </location>
</feature>
<gene>
    <name evidence="5" type="ORF">NUH29_13805</name>
</gene>
<evidence type="ECO:0000256" key="1">
    <source>
        <dbReference type="ARBA" id="ARBA00004196"/>
    </source>
</evidence>
<protein>
    <submittedName>
        <fullName evidence="5">Substrate-binding domain-containing protein</fullName>
    </submittedName>
</protein>
<dbReference type="PROSITE" id="PS51257">
    <property type="entry name" value="PROKAR_LIPOPROTEIN"/>
    <property type="match status" value="1"/>
</dbReference>
<dbReference type="Proteomes" id="UP001205337">
    <property type="component" value="Unassembled WGS sequence"/>
</dbReference>
<feature type="signal peptide" evidence="3">
    <location>
        <begin position="1"/>
        <end position="21"/>
    </location>
</feature>
<evidence type="ECO:0000256" key="2">
    <source>
        <dbReference type="ARBA" id="ARBA00022729"/>
    </source>
</evidence>
<evidence type="ECO:0000313" key="6">
    <source>
        <dbReference type="Proteomes" id="UP001205337"/>
    </source>
</evidence>
<name>A0ABT1ZIW2_9MICO</name>
<dbReference type="InterPro" id="IPR025997">
    <property type="entry name" value="SBP_2_dom"/>
</dbReference>
<evidence type="ECO:0000256" key="3">
    <source>
        <dbReference type="SAM" id="SignalP"/>
    </source>
</evidence>